<evidence type="ECO:0000313" key="1">
    <source>
        <dbReference type="EMBL" id="KAJ1197062.1"/>
    </source>
</evidence>
<evidence type="ECO:0000313" key="2">
    <source>
        <dbReference type="Proteomes" id="UP001066276"/>
    </source>
</evidence>
<reference evidence="1" key="1">
    <citation type="journal article" date="2022" name="bioRxiv">
        <title>Sequencing and chromosome-scale assembly of the giantPleurodeles waltlgenome.</title>
        <authorList>
            <person name="Brown T."/>
            <person name="Elewa A."/>
            <person name="Iarovenko S."/>
            <person name="Subramanian E."/>
            <person name="Araus A.J."/>
            <person name="Petzold A."/>
            <person name="Susuki M."/>
            <person name="Suzuki K.-i.T."/>
            <person name="Hayashi T."/>
            <person name="Toyoda A."/>
            <person name="Oliveira C."/>
            <person name="Osipova E."/>
            <person name="Leigh N.D."/>
            <person name="Simon A."/>
            <person name="Yun M.H."/>
        </authorList>
    </citation>
    <scope>NUCLEOTIDE SEQUENCE</scope>
    <source>
        <strain evidence="1">20211129_DDA</strain>
        <tissue evidence="1">Liver</tissue>
    </source>
</reference>
<sequence>MDAHLLQFIRLVLPRKTPPGVWPRSVIARILNYMDRYAILKYMCQHDKVMYQEYHIMIFPDYTKLVPQQPHYFATAKQHLCDVKIQYMLLDPAHLKVIFHAQALFFVTPEDVFHWTDERVMLKPHTPPGMDSCLSQGDRRNRTLKSARKWHNRTCSSWRRALQTGDP</sequence>
<gene>
    <name evidence="1" type="ORF">NDU88_000924</name>
</gene>
<dbReference type="Gene3D" id="3.30.250.20">
    <property type="entry name" value="L1 transposable element, C-terminal domain"/>
    <property type="match status" value="1"/>
</dbReference>
<comment type="caution">
    <text evidence="1">The sequence shown here is derived from an EMBL/GenBank/DDBJ whole genome shotgun (WGS) entry which is preliminary data.</text>
</comment>
<dbReference type="Proteomes" id="UP001066276">
    <property type="component" value="Chromosome 2_1"/>
</dbReference>
<name>A0AAV7V6R9_PLEWA</name>
<proteinExistence type="predicted"/>
<dbReference type="EMBL" id="JANPWB010000003">
    <property type="protein sequence ID" value="KAJ1197062.1"/>
    <property type="molecule type" value="Genomic_DNA"/>
</dbReference>
<keyword evidence="2" id="KW-1185">Reference proteome</keyword>
<organism evidence="1 2">
    <name type="scientific">Pleurodeles waltl</name>
    <name type="common">Iberian ribbed newt</name>
    <dbReference type="NCBI Taxonomy" id="8319"/>
    <lineage>
        <taxon>Eukaryota</taxon>
        <taxon>Metazoa</taxon>
        <taxon>Chordata</taxon>
        <taxon>Craniata</taxon>
        <taxon>Vertebrata</taxon>
        <taxon>Euteleostomi</taxon>
        <taxon>Amphibia</taxon>
        <taxon>Batrachia</taxon>
        <taxon>Caudata</taxon>
        <taxon>Salamandroidea</taxon>
        <taxon>Salamandridae</taxon>
        <taxon>Pleurodelinae</taxon>
        <taxon>Pleurodeles</taxon>
    </lineage>
</organism>
<dbReference type="InterPro" id="IPR042566">
    <property type="entry name" value="L1_C"/>
</dbReference>
<dbReference type="AlphaFoldDB" id="A0AAV7V6R9"/>
<protein>
    <submittedName>
        <fullName evidence="1">Uncharacterized protein</fullName>
    </submittedName>
</protein>
<accession>A0AAV7V6R9</accession>